<gene>
    <name evidence="2" type="ORF">EVAR_66194_1</name>
</gene>
<dbReference type="InterPro" id="IPR037695">
    <property type="entry name" value="IQUB"/>
</dbReference>
<dbReference type="GO" id="GO:0060271">
    <property type="term" value="P:cilium assembly"/>
    <property type="evidence" value="ECO:0007669"/>
    <property type="project" value="TreeGrafter"/>
</dbReference>
<protein>
    <submittedName>
        <fullName evidence="2">Uncharacterized protein</fullName>
    </submittedName>
</protein>
<keyword evidence="3" id="KW-1185">Reference proteome</keyword>
<dbReference type="STRING" id="151549.A0A4C2A7A4"/>
<dbReference type="GO" id="GO:0031514">
    <property type="term" value="C:motile cilium"/>
    <property type="evidence" value="ECO:0007669"/>
    <property type="project" value="TreeGrafter"/>
</dbReference>
<name>A0A4C2A7A4_EUMVA</name>
<dbReference type="Proteomes" id="UP000299102">
    <property type="component" value="Unassembled WGS sequence"/>
</dbReference>
<feature type="compositionally biased region" description="Polar residues" evidence="1">
    <location>
        <begin position="28"/>
        <end position="52"/>
    </location>
</feature>
<dbReference type="PANTHER" id="PTHR21074">
    <property type="entry name" value="IQ AND UBIQUITIN-LIKE DOMAIN-CONTAINING PROTEIN"/>
    <property type="match status" value="1"/>
</dbReference>
<evidence type="ECO:0000313" key="3">
    <source>
        <dbReference type="Proteomes" id="UP000299102"/>
    </source>
</evidence>
<feature type="non-terminal residue" evidence="2">
    <location>
        <position position="213"/>
    </location>
</feature>
<evidence type="ECO:0000256" key="1">
    <source>
        <dbReference type="SAM" id="MobiDB-lite"/>
    </source>
</evidence>
<reference evidence="2 3" key="1">
    <citation type="journal article" date="2019" name="Commun. Biol.">
        <title>The bagworm genome reveals a unique fibroin gene that provides high tensile strength.</title>
        <authorList>
            <person name="Kono N."/>
            <person name="Nakamura H."/>
            <person name="Ohtoshi R."/>
            <person name="Tomita M."/>
            <person name="Numata K."/>
            <person name="Arakawa K."/>
        </authorList>
    </citation>
    <scope>NUCLEOTIDE SEQUENCE [LARGE SCALE GENOMIC DNA]</scope>
</reference>
<dbReference type="EMBL" id="BGZK01002715">
    <property type="protein sequence ID" value="GBP95978.1"/>
    <property type="molecule type" value="Genomic_DNA"/>
</dbReference>
<dbReference type="GO" id="GO:0030317">
    <property type="term" value="P:flagellated sperm motility"/>
    <property type="evidence" value="ECO:0007669"/>
    <property type="project" value="TreeGrafter"/>
</dbReference>
<organism evidence="2 3">
    <name type="scientific">Eumeta variegata</name>
    <name type="common">Bagworm moth</name>
    <name type="synonym">Eumeta japonica</name>
    <dbReference type="NCBI Taxonomy" id="151549"/>
    <lineage>
        <taxon>Eukaryota</taxon>
        <taxon>Metazoa</taxon>
        <taxon>Ecdysozoa</taxon>
        <taxon>Arthropoda</taxon>
        <taxon>Hexapoda</taxon>
        <taxon>Insecta</taxon>
        <taxon>Pterygota</taxon>
        <taxon>Neoptera</taxon>
        <taxon>Endopterygota</taxon>
        <taxon>Lepidoptera</taxon>
        <taxon>Glossata</taxon>
        <taxon>Ditrysia</taxon>
        <taxon>Tineoidea</taxon>
        <taxon>Psychidae</taxon>
        <taxon>Oiketicinae</taxon>
        <taxon>Eumeta</taxon>
    </lineage>
</organism>
<sequence>MNNESELSKKGKVISEPTHKALGESDSIAKTSSHESQQTIATASGEEQQQLPTEEEYQSGEIEKVTQGNKTLSDICAIRETENDEYGIHEYQLEMIAKPKIDNNANQENGDFEQTKGQPKLDLNVYYSKYSLPDFITVFIPAEDSRNGKSKNIVVEIQNRSIVKPFLCGYVNKYTGTEYLDAFTQTGPYVNKVKYQRYVSRDTQTRELKPKLV</sequence>
<proteinExistence type="predicted"/>
<dbReference type="AlphaFoldDB" id="A0A4C2A7A4"/>
<dbReference type="GO" id="GO:0001669">
    <property type="term" value="C:acrosomal vesicle"/>
    <property type="evidence" value="ECO:0007669"/>
    <property type="project" value="TreeGrafter"/>
</dbReference>
<accession>A0A4C2A7A4</accession>
<comment type="caution">
    <text evidence="2">The sequence shown here is derived from an EMBL/GenBank/DDBJ whole genome shotgun (WGS) entry which is preliminary data.</text>
</comment>
<feature type="region of interest" description="Disordered" evidence="1">
    <location>
        <begin position="1"/>
        <end position="65"/>
    </location>
</feature>
<dbReference type="OrthoDB" id="10265862at2759"/>
<dbReference type="PANTHER" id="PTHR21074:SF0">
    <property type="entry name" value="IQ AND UBIQUITIN-LIKE DOMAIN-CONTAINING PROTEIN"/>
    <property type="match status" value="1"/>
</dbReference>
<evidence type="ECO:0000313" key="2">
    <source>
        <dbReference type="EMBL" id="GBP95978.1"/>
    </source>
</evidence>